<evidence type="ECO:0000256" key="8">
    <source>
        <dbReference type="ARBA" id="ARBA00022679"/>
    </source>
</evidence>
<dbReference type="HOGENOM" id="CLU_025427_0_2_0"/>
<evidence type="ECO:0000256" key="10">
    <source>
        <dbReference type="ARBA" id="ARBA00022777"/>
    </source>
</evidence>
<dbReference type="AlphaFoldDB" id="R4PM77"/>
<comment type="subcellular location">
    <subcellularLocation>
        <location evidence="13">Cytoplasm</location>
    </subcellularLocation>
</comment>
<dbReference type="GO" id="GO:0043531">
    <property type="term" value="F:ADP binding"/>
    <property type="evidence" value="ECO:0007669"/>
    <property type="project" value="TreeGrafter"/>
</dbReference>
<comment type="caution">
    <text evidence="13">Lacks conserved residue(s) required for the propagation of feature annotation.</text>
</comment>
<dbReference type="PANTHER" id="PTHR11406">
    <property type="entry name" value="PHOSPHOGLYCERATE KINASE"/>
    <property type="match status" value="1"/>
</dbReference>
<feature type="binding site" evidence="14">
    <location>
        <position position="124"/>
    </location>
    <ligand>
        <name>(2R)-3-phosphoglycerate</name>
        <dbReference type="ChEBI" id="CHEBI:58272"/>
    </ligand>
</feature>
<sequence length="410" mass="43872">MTGGHFFKKTMADVPLTNKNILLRADYNVPLTDDGQIADDFRIRSSLATVQALLTDGCTVTIISHLGRPDGKKDLQYTLQPVAKRLSELLGREVRFIDDCIGHKVFMATKKAPKGSVTLLENLRFYPGEEANDSAFAQQLAKQTHADYFVQDGFGVVHRAHASTSAITQFLPSVAGLLLEREYSVITKAMKHPEKPLVAVLGGAKVSDKIPIIKALEHAADTIIVGGAMANTFLARRGNFMGSSHIEPDQAETIDAIYEAAAQKVGRQNADNYIVLPTDVGVGTSLELTATRLDVSVKAIPAGSYALDIGPDSIARMESIIAKARTVIWNGPLGMDELPTFAQASTRLAQLLAGHPDITSIVGGGDTADFVIHWDPHHGESFSHVSTGGGASLELMAGEKLPGVEALLDA</sequence>
<dbReference type="GO" id="GO:0005524">
    <property type="term" value="F:ATP binding"/>
    <property type="evidence" value="ECO:0007669"/>
    <property type="project" value="UniProtKB-KW"/>
</dbReference>
<comment type="similarity">
    <text evidence="3 13 16">Belongs to the phosphoglycerate kinase family.</text>
</comment>
<keyword evidence="12 13" id="KW-0324">Glycolysis</keyword>
<dbReference type="FunFam" id="3.40.50.1260:FF:000031">
    <property type="entry name" value="Phosphoglycerate kinase 1"/>
    <property type="match status" value="1"/>
</dbReference>
<evidence type="ECO:0000256" key="9">
    <source>
        <dbReference type="ARBA" id="ARBA00022741"/>
    </source>
</evidence>
<evidence type="ECO:0000256" key="2">
    <source>
        <dbReference type="ARBA" id="ARBA00004838"/>
    </source>
</evidence>
<evidence type="ECO:0000256" key="12">
    <source>
        <dbReference type="ARBA" id="ARBA00023152"/>
    </source>
</evidence>
<evidence type="ECO:0000313" key="18">
    <source>
        <dbReference type="Proteomes" id="UP000013893"/>
    </source>
</evidence>
<feature type="binding site" evidence="13">
    <location>
        <position position="124"/>
    </location>
    <ligand>
        <name>substrate</name>
    </ligand>
</feature>
<gene>
    <name evidence="13 17" type="primary">pgk</name>
    <name evidence="17" type="ORF">L336_0275</name>
</gene>
<evidence type="ECO:0000256" key="15">
    <source>
        <dbReference type="PIRSR" id="PIRSR000724-2"/>
    </source>
</evidence>
<dbReference type="KEGG" id="saal:L336_0275"/>
<feature type="binding site" evidence="13 15">
    <location>
        <position position="209"/>
    </location>
    <ligand>
        <name>ATP</name>
        <dbReference type="ChEBI" id="CHEBI:30616"/>
    </ligand>
</feature>
<dbReference type="UniPathway" id="UPA00109">
    <property type="reaction ID" value="UER00185"/>
</dbReference>
<keyword evidence="8 13" id="KW-0808">Transferase</keyword>
<protein>
    <recommendedName>
        <fullName evidence="6 13">Phosphoglycerate kinase</fullName>
        <ecNumber evidence="5 13">2.7.2.3</ecNumber>
    </recommendedName>
</protein>
<dbReference type="GO" id="GO:0005829">
    <property type="term" value="C:cytosol"/>
    <property type="evidence" value="ECO:0007669"/>
    <property type="project" value="TreeGrafter"/>
</dbReference>
<evidence type="ECO:0000256" key="7">
    <source>
        <dbReference type="ARBA" id="ARBA00022490"/>
    </source>
</evidence>
<dbReference type="InterPro" id="IPR015824">
    <property type="entry name" value="Phosphoglycerate_kinase_N"/>
</dbReference>
<evidence type="ECO:0000256" key="16">
    <source>
        <dbReference type="RuleBase" id="RU000532"/>
    </source>
</evidence>
<dbReference type="GO" id="GO:0006094">
    <property type="term" value="P:gluconeogenesis"/>
    <property type="evidence" value="ECO:0007669"/>
    <property type="project" value="TreeGrafter"/>
</dbReference>
<dbReference type="EMBL" id="CP005957">
    <property type="protein sequence ID" value="AGL61984.1"/>
    <property type="molecule type" value="Genomic_DNA"/>
</dbReference>
<feature type="binding site" evidence="13 14">
    <location>
        <begin position="26"/>
        <end position="28"/>
    </location>
    <ligand>
        <name>substrate</name>
    </ligand>
</feature>
<evidence type="ECO:0000256" key="3">
    <source>
        <dbReference type="ARBA" id="ARBA00008982"/>
    </source>
</evidence>
<evidence type="ECO:0000256" key="6">
    <source>
        <dbReference type="ARBA" id="ARBA00016471"/>
    </source>
</evidence>
<dbReference type="FunFam" id="3.40.50.1260:FF:000006">
    <property type="entry name" value="Phosphoglycerate kinase"/>
    <property type="match status" value="1"/>
</dbReference>
<evidence type="ECO:0000256" key="1">
    <source>
        <dbReference type="ARBA" id="ARBA00000642"/>
    </source>
</evidence>
<dbReference type="RefSeq" id="WP_015641434.1">
    <property type="nucleotide sequence ID" value="NC_021219.1"/>
</dbReference>
<name>R4PM77_9BACT</name>
<dbReference type="EC" id="2.7.2.3" evidence="5 13"/>
<organism evidence="17 18">
    <name type="scientific">Candidatus Saccharimonas aalborgensis</name>
    <dbReference type="NCBI Taxonomy" id="1332188"/>
    <lineage>
        <taxon>Bacteria</taxon>
        <taxon>Candidatus Saccharimonadota</taxon>
        <taxon>Candidatus Saccharimonadia</taxon>
        <taxon>Candidatus Saccharimonadales</taxon>
        <taxon>Candidatus Saccharimonadaceae</taxon>
        <taxon>Candidatus Saccharimonas</taxon>
    </lineage>
</organism>
<feature type="binding site" evidence="13 15">
    <location>
        <begin position="364"/>
        <end position="367"/>
    </location>
    <ligand>
        <name>ATP</name>
        <dbReference type="ChEBI" id="CHEBI:30616"/>
    </ligand>
</feature>
<evidence type="ECO:0000256" key="4">
    <source>
        <dbReference type="ARBA" id="ARBA00011245"/>
    </source>
</evidence>
<comment type="subunit">
    <text evidence="4 13">Monomer.</text>
</comment>
<feature type="binding site" evidence="13 14">
    <location>
        <begin position="65"/>
        <end position="68"/>
    </location>
    <ligand>
        <name>substrate</name>
    </ligand>
</feature>
<evidence type="ECO:0000256" key="11">
    <source>
        <dbReference type="ARBA" id="ARBA00022840"/>
    </source>
</evidence>
<evidence type="ECO:0000313" key="17">
    <source>
        <dbReference type="EMBL" id="AGL61984.1"/>
    </source>
</evidence>
<feature type="binding site" evidence="13 15">
    <location>
        <position position="337"/>
    </location>
    <ligand>
        <name>ATP</name>
        <dbReference type="ChEBI" id="CHEBI:30616"/>
    </ligand>
</feature>
<feature type="binding site" evidence="13">
    <location>
        <position position="42"/>
    </location>
    <ligand>
        <name>substrate</name>
    </ligand>
</feature>
<dbReference type="STRING" id="1332188.L336_0275"/>
<dbReference type="Proteomes" id="UP000013893">
    <property type="component" value="Chromosome"/>
</dbReference>
<dbReference type="SUPFAM" id="SSF53748">
    <property type="entry name" value="Phosphoglycerate kinase"/>
    <property type="match status" value="1"/>
</dbReference>
<accession>R4PM77</accession>
<reference evidence="17 18" key="1">
    <citation type="journal article" date="2013" name="Nat. Biotechnol.">
        <title>Genome sequences of rare, uncultured bacteria obtained by differential coverage binning of multiple metagenomes.</title>
        <authorList>
            <person name="Albertsen M."/>
            <person name="Hugenholtz P."/>
            <person name="Skarshewski A."/>
            <person name="Nielsen K.L."/>
            <person name="Tyson G.W."/>
            <person name="Nielsen P.H."/>
        </authorList>
    </citation>
    <scope>NUCLEOTIDE SEQUENCE [LARGE SCALE GENOMIC DNA]</scope>
    <source>
        <strain evidence="17">TM71</strain>
    </source>
</reference>
<evidence type="ECO:0000256" key="14">
    <source>
        <dbReference type="PIRSR" id="PIRSR000724-1"/>
    </source>
</evidence>
<dbReference type="InterPro" id="IPR001576">
    <property type="entry name" value="Phosphoglycerate_kinase"/>
</dbReference>
<dbReference type="PRINTS" id="PR00477">
    <property type="entry name" value="PHGLYCKINASE"/>
</dbReference>
<dbReference type="InterPro" id="IPR036043">
    <property type="entry name" value="Phosphoglycerate_kinase_sf"/>
</dbReference>
<evidence type="ECO:0000256" key="13">
    <source>
        <dbReference type="HAMAP-Rule" id="MF_00145"/>
    </source>
</evidence>
<proteinExistence type="inferred from homology"/>
<feature type="binding site" evidence="13">
    <location>
        <position position="159"/>
    </location>
    <ligand>
        <name>substrate</name>
    </ligand>
</feature>
<dbReference type="GO" id="GO:0006096">
    <property type="term" value="P:glycolytic process"/>
    <property type="evidence" value="ECO:0007669"/>
    <property type="project" value="UniProtKB-UniRule"/>
</dbReference>
<feature type="binding site" evidence="14">
    <location>
        <position position="42"/>
    </location>
    <ligand>
        <name>(2R)-3-phosphoglycerate</name>
        <dbReference type="ChEBI" id="CHEBI:58272"/>
    </ligand>
</feature>
<feature type="binding site" evidence="14">
    <location>
        <position position="159"/>
    </location>
    <ligand>
        <name>(2R)-3-phosphoglycerate</name>
        <dbReference type="ChEBI" id="CHEBI:58272"/>
    </ligand>
</feature>
<keyword evidence="9 13" id="KW-0547">Nucleotide-binding</keyword>
<dbReference type="PANTHER" id="PTHR11406:SF23">
    <property type="entry name" value="PHOSPHOGLYCERATE KINASE 1, CHLOROPLASTIC-RELATED"/>
    <property type="match status" value="1"/>
</dbReference>
<keyword evidence="7 13" id="KW-0963">Cytoplasm</keyword>
<evidence type="ECO:0000256" key="5">
    <source>
        <dbReference type="ARBA" id="ARBA00013061"/>
    </source>
</evidence>
<dbReference type="PIRSF" id="PIRSF000724">
    <property type="entry name" value="Pgk"/>
    <property type="match status" value="1"/>
</dbReference>
<comment type="catalytic activity">
    <reaction evidence="1 13 16">
        <text>(2R)-3-phosphoglycerate + ATP = (2R)-3-phospho-glyceroyl phosphate + ADP</text>
        <dbReference type="Rhea" id="RHEA:14801"/>
        <dbReference type="ChEBI" id="CHEBI:30616"/>
        <dbReference type="ChEBI" id="CHEBI:57604"/>
        <dbReference type="ChEBI" id="CHEBI:58272"/>
        <dbReference type="ChEBI" id="CHEBI:456216"/>
        <dbReference type="EC" id="2.7.2.3"/>
    </reaction>
</comment>
<keyword evidence="18" id="KW-1185">Reference proteome</keyword>
<dbReference type="Pfam" id="PF00162">
    <property type="entry name" value="PGK"/>
    <property type="match status" value="1"/>
</dbReference>
<dbReference type="HAMAP" id="MF_00145">
    <property type="entry name" value="Phosphoglyc_kinase"/>
    <property type="match status" value="1"/>
</dbReference>
<keyword evidence="10 13" id="KW-0418">Kinase</keyword>
<dbReference type="OrthoDB" id="9808460at2"/>
<dbReference type="GO" id="GO:0004618">
    <property type="term" value="F:phosphoglycerate kinase activity"/>
    <property type="evidence" value="ECO:0007669"/>
    <property type="project" value="UniProtKB-UniRule"/>
</dbReference>
<dbReference type="PATRIC" id="fig|1332188.3.peg.271"/>
<comment type="pathway">
    <text evidence="2 13">Carbohydrate degradation; glycolysis; pyruvate from D-glyceraldehyde 3-phosphate: step 2/5.</text>
</comment>
<dbReference type="Gene3D" id="3.40.50.1260">
    <property type="entry name" value="Phosphoglycerate kinase, N-terminal domain"/>
    <property type="match status" value="2"/>
</dbReference>
<keyword evidence="11 13" id="KW-0067">ATP-binding</keyword>